<organism evidence="1 2">
    <name type="scientific">Citrobacter tructae</name>
    <dbReference type="NCBI Taxonomy" id="2562449"/>
    <lineage>
        <taxon>Bacteria</taxon>
        <taxon>Pseudomonadati</taxon>
        <taxon>Pseudomonadota</taxon>
        <taxon>Gammaproteobacteria</taxon>
        <taxon>Enterobacterales</taxon>
        <taxon>Enterobacteriaceae</taxon>
        <taxon>Citrobacter</taxon>
    </lineage>
</organism>
<reference evidence="1 2" key="1">
    <citation type="submission" date="2019-03" db="EMBL/GenBank/DDBJ databases">
        <title>Complete genome sequence of Citrobacter sp. SNU WT2 isolated from diseased rainbow trout.</title>
        <authorList>
            <person name="Oh W.T."/>
            <person name="Park S.C."/>
        </authorList>
    </citation>
    <scope>NUCLEOTIDE SEQUENCE [LARGE SCALE GENOMIC DNA]</scope>
    <source>
        <strain evidence="1 2">SNU WT2</strain>
    </source>
</reference>
<gene>
    <name evidence="1" type="ORF">E4Z61_11885</name>
</gene>
<sequence length="82" mass="9416">MLTRILCQNPPLPKQLLVFYQMSRKTANWYAKNRFPPLHSMQTGTASIHPRAESAQDSSAFTQLFPKLILQGFSSLFRRFAS</sequence>
<dbReference type="EMBL" id="CP038469">
    <property type="protein sequence ID" value="QBX81024.1"/>
    <property type="molecule type" value="Genomic_DNA"/>
</dbReference>
<protein>
    <submittedName>
        <fullName evidence="1">Uncharacterized protein</fullName>
    </submittedName>
</protein>
<dbReference type="RefSeq" id="WP_135322943.1">
    <property type="nucleotide sequence ID" value="NZ_CP038469.1"/>
</dbReference>
<evidence type="ECO:0000313" key="1">
    <source>
        <dbReference type="EMBL" id="QBX81024.1"/>
    </source>
</evidence>
<accession>A0ABX5T6Y6</accession>
<evidence type="ECO:0000313" key="2">
    <source>
        <dbReference type="Proteomes" id="UP000296284"/>
    </source>
</evidence>
<name>A0ABX5T6Y6_9ENTR</name>
<dbReference type="Proteomes" id="UP000296284">
    <property type="component" value="Chromosome"/>
</dbReference>
<keyword evidence="2" id="KW-1185">Reference proteome</keyword>
<proteinExistence type="predicted"/>